<proteinExistence type="predicted"/>
<evidence type="ECO:0000256" key="1">
    <source>
        <dbReference type="SAM" id="MobiDB-lite"/>
    </source>
</evidence>
<dbReference type="AlphaFoldDB" id="A0A016SH63"/>
<reference evidence="3" key="1">
    <citation type="journal article" date="2015" name="Nat. Genet.">
        <title>The genome and transcriptome of the zoonotic hookworm Ancylostoma ceylanicum identify infection-specific gene families.</title>
        <authorList>
            <person name="Schwarz E.M."/>
            <person name="Hu Y."/>
            <person name="Antoshechkin I."/>
            <person name="Miller M.M."/>
            <person name="Sternberg P.W."/>
            <person name="Aroian R.V."/>
        </authorList>
    </citation>
    <scope>NUCLEOTIDE SEQUENCE</scope>
    <source>
        <strain evidence="3">HY135</strain>
    </source>
</reference>
<dbReference type="EMBL" id="JARK01001561">
    <property type="protein sequence ID" value="EYB89950.1"/>
    <property type="molecule type" value="Genomic_DNA"/>
</dbReference>
<protein>
    <submittedName>
        <fullName evidence="2">Uncharacterized protein</fullName>
    </submittedName>
</protein>
<dbReference type="OrthoDB" id="5890555at2759"/>
<evidence type="ECO:0000313" key="3">
    <source>
        <dbReference type="Proteomes" id="UP000024635"/>
    </source>
</evidence>
<evidence type="ECO:0000313" key="2">
    <source>
        <dbReference type="EMBL" id="EYB89950.1"/>
    </source>
</evidence>
<sequence length="163" mass="18432">MTQTRRSGRRNEVVSQTSVVGTTRGRDLDSSSGSASPPFDYTKMTAGEIMNVILERNKDPVIESLIHAYISKIPQELAENVESEKRARSLVVYGLPEPADDLSPSISIDQAARLGRKERMHEKELREECKERNKQAKDRVWVVYRGELRRVQDLPQRGLPGNA</sequence>
<name>A0A016SH63_9BILA</name>
<gene>
    <name evidence="2" type="primary">Acey_s0225.g2752</name>
    <name evidence="2" type="ORF">Y032_0225g2752</name>
</gene>
<keyword evidence="3" id="KW-1185">Reference proteome</keyword>
<comment type="caution">
    <text evidence="2">The sequence shown here is derived from an EMBL/GenBank/DDBJ whole genome shotgun (WGS) entry which is preliminary data.</text>
</comment>
<dbReference type="Proteomes" id="UP000024635">
    <property type="component" value="Unassembled WGS sequence"/>
</dbReference>
<organism evidence="2 3">
    <name type="scientific">Ancylostoma ceylanicum</name>
    <dbReference type="NCBI Taxonomy" id="53326"/>
    <lineage>
        <taxon>Eukaryota</taxon>
        <taxon>Metazoa</taxon>
        <taxon>Ecdysozoa</taxon>
        <taxon>Nematoda</taxon>
        <taxon>Chromadorea</taxon>
        <taxon>Rhabditida</taxon>
        <taxon>Rhabditina</taxon>
        <taxon>Rhabditomorpha</taxon>
        <taxon>Strongyloidea</taxon>
        <taxon>Ancylostomatidae</taxon>
        <taxon>Ancylostomatinae</taxon>
        <taxon>Ancylostoma</taxon>
    </lineage>
</organism>
<accession>A0A016SH63</accession>
<feature type="region of interest" description="Disordered" evidence="1">
    <location>
        <begin position="1"/>
        <end position="41"/>
    </location>
</feature>